<gene>
    <name evidence="2" type="ORF">ACFQKB_19055</name>
</gene>
<keyword evidence="1" id="KW-0472">Membrane</keyword>
<keyword evidence="1" id="KW-1133">Transmembrane helix</keyword>
<protein>
    <submittedName>
        <fullName evidence="2">Uncharacterized protein</fullName>
    </submittedName>
</protein>
<proteinExistence type="predicted"/>
<dbReference type="EMBL" id="JBHSXS010000010">
    <property type="protein sequence ID" value="MFC6881862.1"/>
    <property type="molecule type" value="Genomic_DNA"/>
</dbReference>
<evidence type="ECO:0000313" key="3">
    <source>
        <dbReference type="Proteomes" id="UP001596380"/>
    </source>
</evidence>
<comment type="caution">
    <text evidence="2">The sequence shown here is derived from an EMBL/GenBank/DDBJ whole genome shotgun (WGS) entry which is preliminary data.</text>
</comment>
<accession>A0ABW2CK43</accession>
<evidence type="ECO:0000313" key="2">
    <source>
        <dbReference type="EMBL" id="MFC6881862.1"/>
    </source>
</evidence>
<name>A0ABW2CK43_9ACTN</name>
<evidence type="ECO:0000256" key="1">
    <source>
        <dbReference type="SAM" id="Phobius"/>
    </source>
</evidence>
<dbReference type="InterPro" id="IPR031876">
    <property type="entry name" value="DUF4760"/>
</dbReference>
<keyword evidence="1" id="KW-0812">Transmembrane</keyword>
<keyword evidence="3" id="KW-1185">Reference proteome</keyword>
<dbReference type="Pfam" id="PF15956">
    <property type="entry name" value="DUF4760"/>
    <property type="match status" value="1"/>
</dbReference>
<dbReference type="RefSeq" id="WP_160823557.1">
    <property type="nucleotide sequence ID" value="NZ_JBHSXE010000001.1"/>
</dbReference>
<organism evidence="2 3">
    <name type="scientific">Actinomadura yumaensis</name>
    <dbReference type="NCBI Taxonomy" id="111807"/>
    <lineage>
        <taxon>Bacteria</taxon>
        <taxon>Bacillati</taxon>
        <taxon>Actinomycetota</taxon>
        <taxon>Actinomycetes</taxon>
        <taxon>Streptosporangiales</taxon>
        <taxon>Thermomonosporaceae</taxon>
        <taxon>Actinomadura</taxon>
    </lineage>
</organism>
<dbReference type="Proteomes" id="UP001596380">
    <property type="component" value="Unassembled WGS sequence"/>
</dbReference>
<sequence length="181" mass="20322">MDATIVLNLATLAISLTALVISILLTLRQIRVASGGLHLPVVLQAFDHSRSAVWFEAQEYVLTRLSHEHQADCGWRDLPEQARTYANTIGLFYDDLGKLVAHGVIDQSMVIGSYGTNIVRLWDALAPFVYTERRKHGLHFWIYFEDLAARTASAHPETVYADLRLQTRPPRQEPDEIGPAS</sequence>
<reference evidence="3" key="1">
    <citation type="journal article" date="2019" name="Int. J. Syst. Evol. Microbiol.">
        <title>The Global Catalogue of Microorganisms (GCM) 10K type strain sequencing project: providing services to taxonomists for standard genome sequencing and annotation.</title>
        <authorList>
            <consortium name="The Broad Institute Genomics Platform"/>
            <consortium name="The Broad Institute Genome Sequencing Center for Infectious Disease"/>
            <person name="Wu L."/>
            <person name="Ma J."/>
        </authorList>
    </citation>
    <scope>NUCLEOTIDE SEQUENCE [LARGE SCALE GENOMIC DNA]</scope>
    <source>
        <strain evidence="3">JCM 3369</strain>
    </source>
</reference>
<feature type="transmembrane region" description="Helical" evidence="1">
    <location>
        <begin position="6"/>
        <end position="27"/>
    </location>
</feature>